<name>A0A9N8EAF0_9STRA</name>
<dbReference type="AlphaFoldDB" id="A0A9N8EAF0"/>
<sequence>MEELSKATDNPKLRPDKSLYDRVVEAWEALGAGDEIEKLRISQSEMYAEEAESTKKATSQQHAIKSEDDVRKAMKQLGVSLDGNEKFQADTLTFNRIIRQLANAEVPQGGQIAEEIFVYMLDQYLNHANVKLKPDIITFNTVILAHSKSKHPERCKRFLKNLQELHDGGMLLDIKADLISYNTVIHAYQRSNIPNAGQEAERVFDELSRHLKPDAISLSGLLGVYAAKGDPYRAEELLLYFYKQHTANRHKPTPDTTCFDQVLLAWAKKGGKKATGRAEMLLKLMEDMASAPNSIVSPTTTTYNIVLNALSRSGDQNAPLRALGLLERMKAKLDKRKPWKKLARPCSITYTTLIAVICRLSTRRALETVELLLDEAINSPDIKTDCMFFSSVLSSLASCGEQGTSTFAKNLIERRMPDLGLSPDISCWNGLLNTFAKRGMGEEAEETLEMLEKGLLGPNVQSYSIVLDAYAKSRDPVSINRAESLIERMNESTSFKPDAKAFTALIQKYARSNLPQKAKKAQTVLERMKEGAKDGIVGMRPTVVTYNAVLNACEYTNSTDVKEQEEAFAVGCVTFDEVRQEFRPTHTTYGSFLGVVSKLMPKSDARNEIAELVFKRCCKDGQVSAYVLRKLKATVSLSQYRQMLRGKSEERLPRSWTANVMERRHERAVPRQARYAAEDSRRHAGAADQHGEAQQYATPFLSLLSSISS</sequence>
<protein>
    <submittedName>
        <fullName evidence="3">Pentatricopeptide repeat-containing protein</fullName>
    </submittedName>
</protein>
<dbReference type="PANTHER" id="PTHR47938">
    <property type="entry name" value="RESPIRATORY COMPLEX I CHAPERONE (CIA84), PUTATIVE (AFU_ORTHOLOGUE AFUA_2G06020)-RELATED"/>
    <property type="match status" value="1"/>
</dbReference>
<gene>
    <name evidence="3" type="ORF">SEMRO_880_G215160.1</name>
</gene>
<feature type="repeat" description="PPR" evidence="1">
    <location>
        <begin position="424"/>
        <end position="458"/>
    </location>
</feature>
<dbReference type="GO" id="GO:0003729">
    <property type="term" value="F:mRNA binding"/>
    <property type="evidence" value="ECO:0007669"/>
    <property type="project" value="TreeGrafter"/>
</dbReference>
<dbReference type="EMBL" id="CAICTM010000879">
    <property type="protein sequence ID" value="CAB9517792.1"/>
    <property type="molecule type" value="Genomic_DNA"/>
</dbReference>
<dbReference type="Pfam" id="PF13812">
    <property type="entry name" value="PPR_3"/>
    <property type="match status" value="1"/>
</dbReference>
<dbReference type="Proteomes" id="UP001153069">
    <property type="component" value="Unassembled WGS sequence"/>
</dbReference>
<dbReference type="InterPro" id="IPR011990">
    <property type="entry name" value="TPR-like_helical_dom_sf"/>
</dbReference>
<reference evidence="3" key="1">
    <citation type="submission" date="2020-06" db="EMBL/GenBank/DDBJ databases">
        <authorList>
            <consortium name="Plant Systems Biology data submission"/>
        </authorList>
    </citation>
    <scope>NUCLEOTIDE SEQUENCE</scope>
    <source>
        <strain evidence="3">D6</strain>
    </source>
</reference>
<comment type="caution">
    <text evidence="3">The sequence shown here is derived from an EMBL/GenBank/DDBJ whole genome shotgun (WGS) entry which is preliminary data.</text>
</comment>
<keyword evidence="4" id="KW-1185">Reference proteome</keyword>
<evidence type="ECO:0000313" key="4">
    <source>
        <dbReference type="Proteomes" id="UP001153069"/>
    </source>
</evidence>
<feature type="region of interest" description="Disordered" evidence="2">
    <location>
        <begin position="667"/>
        <end position="693"/>
    </location>
</feature>
<evidence type="ECO:0000313" key="3">
    <source>
        <dbReference type="EMBL" id="CAB9517792.1"/>
    </source>
</evidence>
<dbReference type="Pfam" id="PF01535">
    <property type="entry name" value="PPR"/>
    <property type="match status" value="1"/>
</dbReference>
<proteinExistence type="predicted"/>
<organism evidence="3 4">
    <name type="scientific">Seminavis robusta</name>
    <dbReference type="NCBI Taxonomy" id="568900"/>
    <lineage>
        <taxon>Eukaryota</taxon>
        <taxon>Sar</taxon>
        <taxon>Stramenopiles</taxon>
        <taxon>Ochrophyta</taxon>
        <taxon>Bacillariophyta</taxon>
        <taxon>Bacillariophyceae</taxon>
        <taxon>Bacillariophycidae</taxon>
        <taxon>Naviculales</taxon>
        <taxon>Naviculaceae</taxon>
        <taxon>Seminavis</taxon>
    </lineage>
</organism>
<dbReference type="Gene3D" id="1.25.40.10">
    <property type="entry name" value="Tetratricopeptide repeat domain"/>
    <property type="match status" value="3"/>
</dbReference>
<dbReference type="InterPro" id="IPR002885">
    <property type="entry name" value="PPR_rpt"/>
</dbReference>
<evidence type="ECO:0000256" key="1">
    <source>
        <dbReference type="PROSITE-ProRule" id="PRU00708"/>
    </source>
</evidence>
<dbReference type="OrthoDB" id="185373at2759"/>
<dbReference type="PANTHER" id="PTHR47938:SF35">
    <property type="entry name" value="PENTATRICOPEPTIDE REPEAT-CONTAINING PROTEIN 4, MITOCHONDRIAL-RELATED"/>
    <property type="match status" value="1"/>
</dbReference>
<accession>A0A9N8EAF0</accession>
<evidence type="ECO:0000256" key="2">
    <source>
        <dbReference type="SAM" id="MobiDB-lite"/>
    </source>
</evidence>
<dbReference type="PROSITE" id="PS51375">
    <property type="entry name" value="PPR"/>
    <property type="match status" value="1"/>
</dbReference>
<dbReference type="Pfam" id="PF13041">
    <property type="entry name" value="PPR_2"/>
    <property type="match status" value="1"/>
</dbReference>